<reference evidence="1 2" key="1">
    <citation type="journal article" date="2020" name="Phytopathology">
        <title>Genome Sequence Resources of Colletotrichum truncatum, C. plurivorum, C. musicola, and C. sojae: Four Species Pathogenic to Soybean (Glycine max).</title>
        <authorList>
            <person name="Rogerio F."/>
            <person name="Boufleur T.R."/>
            <person name="Ciampi-Guillardi M."/>
            <person name="Sukno S.A."/>
            <person name="Thon M.R."/>
            <person name="Massola Junior N.S."/>
            <person name="Baroncelli R."/>
        </authorList>
    </citation>
    <scope>NUCLEOTIDE SEQUENCE [LARGE SCALE GENOMIC DNA]</scope>
    <source>
        <strain evidence="1 2">CMES1059</strain>
    </source>
</reference>
<name>A0ACC3ZKU0_COLTU</name>
<protein>
    <submittedName>
        <fullName evidence="1">Isoflavone reductase</fullName>
    </submittedName>
</protein>
<organism evidence="1 2">
    <name type="scientific">Colletotrichum truncatum</name>
    <name type="common">Anthracnose fungus</name>
    <name type="synonym">Colletotrichum capsici</name>
    <dbReference type="NCBI Taxonomy" id="5467"/>
    <lineage>
        <taxon>Eukaryota</taxon>
        <taxon>Fungi</taxon>
        <taxon>Dikarya</taxon>
        <taxon>Ascomycota</taxon>
        <taxon>Pezizomycotina</taxon>
        <taxon>Sordariomycetes</taxon>
        <taxon>Hypocreomycetidae</taxon>
        <taxon>Glomerellales</taxon>
        <taxon>Glomerellaceae</taxon>
        <taxon>Colletotrichum</taxon>
        <taxon>Colletotrichum truncatum species complex</taxon>
    </lineage>
</organism>
<dbReference type="Proteomes" id="UP000805649">
    <property type="component" value="Unassembled WGS sequence"/>
</dbReference>
<sequence length="332" mass="37535">MASLKNVLIIGASGALGIPTLEEFLNPQYRVSVLSRRESTATFPDGVKVFKADYNDPDAIKAAMEGQDVVISIVGGHAAEDQRLLIDAALASGVKRFFPSEYGPYTRDPKMAKINPYTNPYKSAIVDYLQSKETEMSWTSLVTGGFFDWAMDNGFFGFDFGTKTAGLIDDGITTFCFYYFSNNCQLSERRLNMQMRRKINTSSVRNKDIPVIPFRDYPHRRYVGHVMVRLRTSPRRHHDIFIASFHHTQRDILNEIEKLDDQKWAIQHLSSDNVIANGEKRVKEGDFAGIMDLTRGAAMGKPGLVDLRSHGLWNEKLGLPKEHMADVLTRYI</sequence>
<dbReference type="EMBL" id="VUJX02000001">
    <property type="protein sequence ID" value="KAL0944533.1"/>
    <property type="molecule type" value="Genomic_DNA"/>
</dbReference>
<accession>A0ACC3ZKU0</accession>
<keyword evidence="2" id="KW-1185">Reference proteome</keyword>
<proteinExistence type="predicted"/>
<evidence type="ECO:0000313" key="2">
    <source>
        <dbReference type="Proteomes" id="UP000805649"/>
    </source>
</evidence>
<evidence type="ECO:0000313" key="1">
    <source>
        <dbReference type="EMBL" id="KAL0944533.1"/>
    </source>
</evidence>
<gene>
    <name evidence="1" type="ORF">CTRU02_202420</name>
</gene>
<comment type="caution">
    <text evidence="1">The sequence shown here is derived from an EMBL/GenBank/DDBJ whole genome shotgun (WGS) entry which is preliminary data.</text>
</comment>